<gene>
    <name evidence="4" type="ORF">TCLT_LOCUS3980</name>
</gene>
<evidence type="ECO:0000313" key="4">
    <source>
        <dbReference type="EMBL" id="VDN01022.1"/>
    </source>
</evidence>
<protein>
    <submittedName>
        <fullName evidence="6">MFS domain-containing protein</fullName>
    </submittedName>
</protein>
<dbReference type="Pfam" id="PF07690">
    <property type="entry name" value="MFS_1"/>
    <property type="match status" value="1"/>
</dbReference>
<reference evidence="4 5" key="2">
    <citation type="submission" date="2018-11" db="EMBL/GenBank/DDBJ databases">
        <authorList>
            <consortium name="Pathogen Informatics"/>
        </authorList>
    </citation>
    <scope>NUCLEOTIDE SEQUENCE [LARGE SCALE GENOMIC DNA]</scope>
</reference>
<keyword evidence="2" id="KW-0472">Membrane</keyword>
<feature type="domain" description="Major facilitator superfamily (MFS) profile" evidence="3">
    <location>
        <begin position="37"/>
        <end position="450"/>
    </location>
</feature>
<dbReference type="SUPFAM" id="SSF103473">
    <property type="entry name" value="MFS general substrate transporter"/>
    <property type="match status" value="1"/>
</dbReference>
<feature type="transmembrane region" description="Helical" evidence="2">
    <location>
        <begin position="167"/>
        <end position="189"/>
    </location>
</feature>
<dbReference type="AlphaFoldDB" id="A0A0N5CUN8"/>
<dbReference type="InterPro" id="IPR011701">
    <property type="entry name" value="MFS"/>
</dbReference>
<reference evidence="6" key="1">
    <citation type="submission" date="2017-02" db="UniProtKB">
        <authorList>
            <consortium name="WormBaseParasite"/>
        </authorList>
    </citation>
    <scope>IDENTIFICATION</scope>
</reference>
<keyword evidence="2" id="KW-0812">Transmembrane</keyword>
<dbReference type="OrthoDB" id="2213137at2759"/>
<dbReference type="InterPro" id="IPR050327">
    <property type="entry name" value="Proton-linked_MCT"/>
</dbReference>
<feature type="transmembrane region" description="Helical" evidence="2">
    <location>
        <begin position="80"/>
        <end position="100"/>
    </location>
</feature>
<evidence type="ECO:0000313" key="5">
    <source>
        <dbReference type="Proteomes" id="UP000276776"/>
    </source>
</evidence>
<feature type="transmembrane region" description="Helical" evidence="2">
    <location>
        <begin position="361"/>
        <end position="382"/>
    </location>
</feature>
<feature type="transmembrane region" description="Helical" evidence="2">
    <location>
        <begin position="426"/>
        <end position="448"/>
    </location>
</feature>
<dbReference type="Gene3D" id="1.20.1250.20">
    <property type="entry name" value="MFS general substrate transporter like domains"/>
    <property type="match status" value="1"/>
</dbReference>
<dbReference type="WBParaSite" id="TCLT_0000399101-mRNA-1">
    <property type="protein sequence ID" value="TCLT_0000399101-mRNA-1"/>
    <property type="gene ID" value="TCLT_0000399101"/>
</dbReference>
<feature type="transmembrane region" description="Helical" evidence="2">
    <location>
        <begin position="335"/>
        <end position="355"/>
    </location>
</feature>
<organism evidence="6">
    <name type="scientific">Thelazia callipaeda</name>
    <name type="common">Oriental eyeworm</name>
    <name type="synonym">Parasitic nematode</name>
    <dbReference type="NCBI Taxonomy" id="103827"/>
    <lineage>
        <taxon>Eukaryota</taxon>
        <taxon>Metazoa</taxon>
        <taxon>Ecdysozoa</taxon>
        <taxon>Nematoda</taxon>
        <taxon>Chromadorea</taxon>
        <taxon>Rhabditida</taxon>
        <taxon>Spirurina</taxon>
        <taxon>Spiruromorpha</taxon>
        <taxon>Thelazioidea</taxon>
        <taxon>Thelaziidae</taxon>
        <taxon>Thelazia</taxon>
    </lineage>
</organism>
<dbReference type="InterPro" id="IPR036259">
    <property type="entry name" value="MFS_trans_sf"/>
</dbReference>
<keyword evidence="2" id="KW-1133">Transmembrane helix</keyword>
<dbReference type="OMA" id="ASQRHHY"/>
<feature type="transmembrane region" description="Helical" evidence="2">
    <location>
        <begin position="37"/>
        <end position="60"/>
    </location>
</feature>
<feature type="transmembrane region" description="Helical" evidence="2">
    <location>
        <begin position="132"/>
        <end position="155"/>
    </location>
</feature>
<evidence type="ECO:0000256" key="1">
    <source>
        <dbReference type="ARBA" id="ARBA00004141"/>
    </source>
</evidence>
<feature type="transmembrane region" description="Helical" evidence="2">
    <location>
        <begin position="394"/>
        <end position="414"/>
    </location>
</feature>
<sequence>MHNNEKDCTLKKVSLAHNNSKLPESNASSMSPPDGGYGWVIVFASFIANIVVDGIIFSAGQTLVEIWEKDFQTTAMQASITQSFLASFYMLAGPLASALATSFGCRLVTVAGALMTFVGFILSSFAPSLQVLYFTFGIIGGTGFGLVYLPSILIVNQYFQKRRAFAVGIAVCGSGIGTILFSQIIPFLLKFSNNNWRYLIIYVAFITLISGVSGLCYRKVSSVTSEYEKAERTSLIILETKSYPETEGKKETLEFVASMIDTCLLSDMRFILIAVTAFLTVCCLFVPFIFLGKQANTVGANQSQQSYLISVMGLVNVFGRILSGLLSDLPTVDTLFLHNVSIITAGIATCLVPLLTKYWMYVMYTIPFAWGVACFATLRSVICIELLGIKKFSSAFGMMMLCMGIAALIGPPFAAFLKDMSGNLNLSFYVMGSLLTLSGVLCIPLRMVKPKITNSLKLCNTGQLKLQSMHGTERF</sequence>
<dbReference type="PROSITE" id="PS50850">
    <property type="entry name" value="MFS"/>
    <property type="match status" value="1"/>
</dbReference>
<proteinExistence type="predicted"/>
<dbReference type="Proteomes" id="UP000276776">
    <property type="component" value="Unassembled WGS sequence"/>
</dbReference>
<dbReference type="PANTHER" id="PTHR11360">
    <property type="entry name" value="MONOCARBOXYLATE TRANSPORTER"/>
    <property type="match status" value="1"/>
</dbReference>
<evidence type="ECO:0000259" key="3">
    <source>
        <dbReference type="PROSITE" id="PS50850"/>
    </source>
</evidence>
<dbReference type="STRING" id="103827.A0A0N5CUN8"/>
<dbReference type="CDD" id="cd17352">
    <property type="entry name" value="MFS_MCT_SLC16"/>
    <property type="match status" value="1"/>
</dbReference>
<name>A0A0N5CUN8_THECL</name>
<comment type="subcellular location">
    <subcellularLocation>
        <location evidence="1">Membrane</location>
        <topology evidence="1">Multi-pass membrane protein</topology>
    </subcellularLocation>
</comment>
<evidence type="ECO:0000256" key="2">
    <source>
        <dbReference type="SAM" id="Phobius"/>
    </source>
</evidence>
<accession>A0A0N5CUN8</accession>
<evidence type="ECO:0000313" key="6">
    <source>
        <dbReference type="WBParaSite" id="TCLT_0000399101-mRNA-1"/>
    </source>
</evidence>
<feature type="transmembrane region" description="Helical" evidence="2">
    <location>
        <begin position="195"/>
        <end position="217"/>
    </location>
</feature>
<keyword evidence="5" id="KW-1185">Reference proteome</keyword>
<feature type="transmembrane region" description="Helical" evidence="2">
    <location>
        <begin position="304"/>
        <end position="323"/>
    </location>
</feature>
<dbReference type="PANTHER" id="PTHR11360:SF238">
    <property type="entry name" value="SD10469P"/>
    <property type="match status" value="1"/>
</dbReference>
<dbReference type="EMBL" id="UYYF01004272">
    <property type="protein sequence ID" value="VDN01022.1"/>
    <property type="molecule type" value="Genomic_DNA"/>
</dbReference>
<dbReference type="GO" id="GO:0016020">
    <property type="term" value="C:membrane"/>
    <property type="evidence" value="ECO:0007669"/>
    <property type="project" value="UniProtKB-SubCell"/>
</dbReference>
<dbReference type="InterPro" id="IPR020846">
    <property type="entry name" value="MFS_dom"/>
</dbReference>
<feature type="transmembrane region" description="Helical" evidence="2">
    <location>
        <begin position="107"/>
        <end position="126"/>
    </location>
</feature>
<feature type="transmembrane region" description="Helical" evidence="2">
    <location>
        <begin position="270"/>
        <end position="292"/>
    </location>
</feature>
<dbReference type="GO" id="GO:0008028">
    <property type="term" value="F:monocarboxylic acid transmembrane transporter activity"/>
    <property type="evidence" value="ECO:0007669"/>
    <property type="project" value="TreeGrafter"/>
</dbReference>